<comment type="caution">
    <text evidence="1">The sequence shown here is derived from an EMBL/GenBank/DDBJ whole genome shotgun (WGS) entry which is preliminary data.</text>
</comment>
<sequence>MRLQAADLMKKAESGYYGTLGSSPTQNNYYDSSVSMDVNVGDGSNAEISNHTAEGSGVNSYSVGSVNTTTNDISIDGSGSSVSVVSTSNSTGCIDGSISAPGSSGYSTFDISAGGWAESGSCD</sequence>
<proteinExistence type="predicted"/>
<dbReference type="EMBL" id="PZKF01000034">
    <property type="protein sequence ID" value="PTE16743.1"/>
    <property type="molecule type" value="Genomic_DNA"/>
</dbReference>
<evidence type="ECO:0000313" key="1">
    <source>
        <dbReference type="EMBL" id="PTE16743.1"/>
    </source>
</evidence>
<dbReference type="AlphaFoldDB" id="A0A2T4JFX5"/>
<evidence type="ECO:0000313" key="2">
    <source>
        <dbReference type="Proteomes" id="UP000241899"/>
    </source>
</evidence>
<gene>
    <name evidence="1" type="ORF">C5F46_12805</name>
</gene>
<name>A0A2T4JFX5_9RHOB</name>
<accession>A0A2T4JFX5</accession>
<dbReference type="Proteomes" id="UP000241899">
    <property type="component" value="Unassembled WGS sequence"/>
</dbReference>
<protein>
    <submittedName>
        <fullName evidence="1">Uncharacterized protein</fullName>
    </submittedName>
</protein>
<reference evidence="1 2" key="1">
    <citation type="submission" date="2018-03" db="EMBL/GenBank/DDBJ databases">
        <title>Rhodobacter veldkampii.</title>
        <authorList>
            <person name="Meyer T.E."/>
            <person name="Miller S."/>
            <person name="Lodha T."/>
            <person name="Gandham S."/>
            <person name="Chintalapati S."/>
            <person name="Chintalapati V.R."/>
        </authorList>
    </citation>
    <scope>NUCLEOTIDE SEQUENCE [LARGE SCALE GENOMIC DNA]</scope>
    <source>
        <strain evidence="1 2">DSM 11550</strain>
    </source>
</reference>
<organism evidence="1 2">
    <name type="scientific">Phaeovulum veldkampii DSM 11550</name>
    <dbReference type="NCBI Taxonomy" id="1185920"/>
    <lineage>
        <taxon>Bacteria</taxon>
        <taxon>Pseudomonadati</taxon>
        <taxon>Pseudomonadota</taxon>
        <taxon>Alphaproteobacteria</taxon>
        <taxon>Rhodobacterales</taxon>
        <taxon>Paracoccaceae</taxon>
        <taxon>Phaeovulum</taxon>
    </lineage>
</organism>
<keyword evidence="2" id="KW-1185">Reference proteome</keyword>